<keyword evidence="2" id="KW-1185">Reference proteome</keyword>
<dbReference type="AlphaFoldDB" id="A0A7G9STV0"/>
<accession>A0A7G9STV0</accession>
<dbReference type="Proteomes" id="UP000515804">
    <property type="component" value="Chromosome"/>
</dbReference>
<evidence type="ECO:0000313" key="1">
    <source>
        <dbReference type="EMBL" id="QNN71275.1"/>
    </source>
</evidence>
<dbReference type="KEGG" id="tcn:H9L16_06905"/>
<dbReference type="RefSeq" id="WP_187553789.1">
    <property type="nucleotide sequence ID" value="NZ_BMZL01000002.1"/>
</dbReference>
<organism evidence="1 2">
    <name type="scientific">Thermomonas carbonis</name>
    <dbReference type="NCBI Taxonomy" id="1463158"/>
    <lineage>
        <taxon>Bacteria</taxon>
        <taxon>Pseudomonadati</taxon>
        <taxon>Pseudomonadota</taxon>
        <taxon>Gammaproteobacteria</taxon>
        <taxon>Lysobacterales</taxon>
        <taxon>Lysobacteraceae</taxon>
        <taxon>Thermomonas</taxon>
    </lineage>
</organism>
<name>A0A7G9STV0_9GAMM</name>
<proteinExistence type="predicted"/>
<protein>
    <submittedName>
        <fullName evidence="1">Uncharacterized protein</fullName>
    </submittedName>
</protein>
<reference evidence="1 2" key="1">
    <citation type="submission" date="2020-08" db="EMBL/GenBank/DDBJ databases">
        <title>Genome sequence of Thermomonas carbonis KCTC 42013T.</title>
        <authorList>
            <person name="Hyun D.-W."/>
            <person name="Bae J.-W."/>
        </authorList>
    </citation>
    <scope>NUCLEOTIDE SEQUENCE [LARGE SCALE GENOMIC DNA]</scope>
    <source>
        <strain evidence="1 2">KCTC 42013</strain>
    </source>
</reference>
<evidence type="ECO:0000313" key="2">
    <source>
        <dbReference type="Proteomes" id="UP000515804"/>
    </source>
</evidence>
<gene>
    <name evidence="1" type="ORF">H9L16_06905</name>
</gene>
<dbReference type="EMBL" id="CP060719">
    <property type="protein sequence ID" value="QNN71275.1"/>
    <property type="molecule type" value="Genomic_DNA"/>
</dbReference>
<sequence length="121" mass="13511">MLTPTALTVEERAAVLASSTWPGMPLMDKRTADYPDRYPVVTVKLSHEGALERANVRNYYVMAYGIAEPSHTDNINGLLDFPGDKARLERLQPQGDRVSLKFSDEREIDGEISSWAFDIPG</sequence>